<dbReference type="InterPro" id="IPR001480">
    <property type="entry name" value="Bulb-type_lectin_dom"/>
</dbReference>
<evidence type="ECO:0000313" key="6">
    <source>
        <dbReference type="EMBL" id="KAI5383106.1"/>
    </source>
</evidence>
<dbReference type="Proteomes" id="UP001058974">
    <property type="component" value="Chromosome 7"/>
</dbReference>
<keyword evidence="1" id="KW-0732">Signal</keyword>
<dbReference type="Gene3D" id="2.90.10.10">
    <property type="entry name" value="Bulb-type lectin domain"/>
    <property type="match status" value="1"/>
</dbReference>
<gene>
    <name evidence="5" type="ORF">KIW84_070490</name>
    <name evidence="6" type="ORF">KIW84_070492</name>
</gene>
<reference evidence="5 7" key="1">
    <citation type="journal article" date="2022" name="Nat. Genet.">
        <title>Improved pea reference genome and pan-genome highlight genomic features and evolutionary characteristics.</title>
        <authorList>
            <person name="Yang T."/>
            <person name="Liu R."/>
            <person name="Luo Y."/>
            <person name="Hu S."/>
            <person name="Wang D."/>
            <person name="Wang C."/>
            <person name="Pandey M.K."/>
            <person name="Ge S."/>
            <person name="Xu Q."/>
            <person name="Li N."/>
            <person name="Li G."/>
            <person name="Huang Y."/>
            <person name="Saxena R.K."/>
            <person name="Ji Y."/>
            <person name="Li M."/>
            <person name="Yan X."/>
            <person name="He Y."/>
            <person name="Liu Y."/>
            <person name="Wang X."/>
            <person name="Xiang C."/>
            <person name="Varshney R.K."/>
            <person name="Ding H."/>
            <person name="Gao S."/>
            <person name="Zong X."/>
        </authorList>
    </citation>
    <scope>NUCLEOTIDE SEQUENCE [LARGE SCALE GENOMIC DNA]</scope>
    <source>
        <strain evidence="5 7">cv. Zhongwan 6</strain>
    </source>
</reference>
<dbReference type="EMBL" id="JAMSHJ010000007">
    <property type="protein sequence ID" value="KAI5383104.1"/>
    <property type="molecule type" value="Genomic_DNA"/>
</dbReference>
<dbReference type="Gramene" id="Psat07G0049000-T1">
    <property type="protein sequence ID" value="KAI5383104.1"/>
    <property type="gene ID" value="KIW84_070490"/>
</dbReference>
<organism evidence="5 7">
    <name type="scientific">Pisum sativum</name>
    <name type="common">Garden pea</name>
    <name type="synonym">Lathyrus oleraceus</name>
    <dbReference type="NCBI Taxonomy" id="3888"/>
    <lineage>
        <taxon>Eukaryota</taxon>
        <taxon>Viridiplantae</taxon>
        <taxon>Streptophyta</taxon>
        <taxon>Embryophyta</taxon>
        <taxon>Tracheophyta</taxon>
        <taxon>Spermatophyta</taxon>
        <taxon>Magnoliopsida</taxon>
        <taxon>eudicotyledons</taxon>
        <taxon>Gunneridae</taxon>
        <taxon>Pentapetalae</taxon>
        <taxon>rosids</taxon>
        <taxon>fabids</taxon>
        <taxon>Fabales</taxon>
        <taxon>Fabaceae</taxon>
        <taxon>Papilionoideae</taxon>
        <taxon>50 kb inversion clade</taxon>
        <taxon>NPAAA clade</taxon>
        <taxon>Hologalegina</taxon>
        <taxon>IRL clade</taxon>
        <taxon>Fabeae</taxon>
        <taxon>Lathyrus</taxon>
    </lineage>
</organism>
<feature type="domain" description="Bulb-type lectin" evidence="4">
    <location>
        <begin position="76"/>
        <end position="155"/>
    </location>
</feature>
<evidence type="ECO:0000313" key="7">
    <source>
        <dbReference type="Proteomes" id="UP001058974"/>
    </source>
</evidence>
<comment type="caution">
    <text evidence="5">The sequence shown here is derived from an EMBL/GenBank/DDBJ whole genome shotgun (WGS) entry which is preliminary data.</text>
</comment>
<keyword evidence="7" id="KW-1185">Reference proteome</keyword>
<dbReference type="AlphaFoldDB" id="A0A9D4VHN5"/>
<evidence type="ECO:0000256" key="1">
    <source>
        <dbReference type="ARBA" id="ARBA00022729"/>
    </source>
</evidence>
<evidence type="ECO:0000256" key="2">
    <source>
        <dbReference type="ARBA" id="ARBA00023157"/>
    </source>
</evidence>
<dbReference type="InterPro" id="IPR036426">
    <property type="entry name" value="Bulb-type_lectin_dom_sf"/>
</dbReference>
<keyword evidence="3" id="KW-0325">Glycoprotein</keyword>
<sequence length="155" mass="17343">MTALDICGVRVDLVTPDEVMAGYGWSTEQLPEIPRNKTAILWASYVLPLFKNINTATYQNYMNNRISALSSFDNPSDTLLPGQRLSVSKYLRASSKDLETSYYSLYLNASGRSQLRWESNIVYWTSESHSSTANLTASITSDGSFQLQDQHSKAV</sequence>
<dbReference type="Gramene" id="Psat07G0049200-T1">
    <property type="protein sequence ID" value="KAI5383106.1"/>
    <property type="gene ID" value="KIW84_070492"/>
</dbReference>
<protein>
    <recommendedName>
        <fullName evidence="4">Bulb-type lectin domain-containing protein</fullName>
    </recommendedName>
</protein>
<keyword evidence="2" id="KW-1015">Disulfide bond</keyword>
<name>A0A9D4VHN5_PEA</name>
<evidence type="ECO:0000259" key="4">
    <source>
        <dbReference type="PROSITE" id="PS50927"/>
    </source>
</evidence>
<accession>A0A9D4VHN5</accession>
<dbReference type="EMBL" id="JAMSHJ010000007">
    <property type="protein sequence ID" value="KAI5383106.1"/>
    <property type="molecule type" value="Genomic_DNA"/>
</dbReference>
<dbReference type="PROSITE" id="PS50927">
    <property type="entry name" value="BULB_LECTIN"/>
    <property type="match status" value="1"/>
</dbReference>
<proteinExistence type="predicted"/>
<evidence type="ECO:0000313" key="5">
    <source>
        <dbReference type="EMBL" id="KAI5383104.1"/>
    </source>
</evidence>
<evidence type="ECO:0000256" key="3">
    <source>
        <dbReference type="ARBA" id="ARBA00023180"/>
    </source>
</evidence>